<dbReference type="EMBL" id="UINC01155783">
    <property type="protein sequence ID" value="SVD51836.1"/>
    <property type="molecule type" value="Genomic_DNA"/>
</dbReference>
<evidence type="ECO:0000259" key="1">
    <source>
        <dbReference type="Pfam" id="PF14667"/>
    </source>
</evidence>
<dbReference type="InterPro" id="IPR029303">
    <property type="entry name" value="CapF_C"/>
</dbReference>
<gene>
    <name evidence="2" type="ORF">METZ01_LOCUS404690</name>
</gene>
<proteinExistence type="predicted"/>
<feature type="domain" description="Capsular polysaccharide assembling protein CapF C-terminal" evidence="1">
    <location>
        <begin position="11"/>
        <end position="96"/>
    </location>
</feature>
<dbReference type="InterPro" id="IPR014710">
    <property type="entry name" value="RmlC-like_jellyroll"/>
</dbReference>
<dbReference type="SUPFAM" id="SSF51182">
    <property type="entry name" value="RmlC-like cupins"/>
    <property type="match status" value="1"/>
</dbReference>
<reference evidence="2" key="1">
    <citation type="submission" date="2018-05" db="EMBL/GenBank/DDBJ databases">
        <authorList>
            <person name="Lanie J.A."/>
            <person name="Ng W.-L."/>
            <person name="Kazmierczak K.M."/>
            <person name="Andrzejewski T.M."/>
            <person name="Davidsen T.M."/>
            <person name="Wayne K.J."/>
            <person name="Tettelin H."/>
            <person name="Glass J.I."/>
            <person name="Rusch D."/>
            <person name="Podicherti R."/>
            <person name="Tsui H.-C.T."/>
            <person name="Winkler M.E."/>
        </authorList>
    </citation>
    <scope>NUCLEOTIDE SEQUENCE</scope>
</reference>
<dbReference type="InterPro" id="IPR011051">
    <property type="entry name" value="RmlC_Cupin_sf"/>
</dbReference>
<accession>A0A382VYZ3</accession>
<dbReference type="AlphaFoldDB" id="A0A382VYZ3"/>
<protein>
    <recommendedName>
        <fullName evidence="1">Capsular polysaccharide assembling protein CapF C-terminal domain-containing protein</fullName>
    </recommendedName>
</protein>
<dbReference type="Gene3D" id="2.60.120.10">
    <property type="entry name" value="Jelly Rolls"/>
    <property type="match status" value="1"/>
</dbReference>
<sequence>MIEFINSYFNHVDERGSIVGLVNFGKWEELNIIESLKDTVRGGHYHLKTSELFIILEGRIEVCLENINQSKTKIVEVKKGDVFLIKPRIIHTFTILENSRWINCLSKKIDPKNKDFYRKK</sequence>
<name>A0A382VYZ3_9ZZZZ</name>
<organism evidence="2">
    <name type="scientific">marine metagenome</name>
    <dbReference type="NCBI Taxonomy" id="408172"/>
    <lineage>
        <taxon>unclassified sequences</taxon>
        <taxon>metagenomes</taxon>
        <taxon>ecological metagenomes</taxon>
    </lineage>
</organism>
<evidence type="ECO:0000313" key="2">
    <source>
        <dbReference type="EMBL" id="SVD51836.1"/>
    </source>
</evidence>
<dbReference type="Pfam" id="PF14667">
    <property type="entry name" value="Polysacc_synt_C"/>
    <property type="match status" value="1"/>
</dbReference>